<evidence type="ECO:0000256" key="1">
    <source>
        <dbReference type="ARBA" id="ARBA00022737"/>
    </source>
</evidence>
<dbReference type="Pfam" id="PF02493">
    <property type="entry name" value="MORN"/>
    <property type="match status" value="4"/>
</dbReference>
<gene>
    <name evidence="3" type="ORF">PBRA_007771</name>
    <name evidence="4" type="ORF">PLBR_LOCUS6290</name>
</gene>
<evidence type="ECO:0000313" key="4">
    <source>
        <dbReference type="EMBL" id="SPQ99075.1"/>
    </source>
</evidence>
<evidence type="ECO:0000313" key="6">
    <source>
        <dbReference type="Proteomes" id="UP000290189"/>
    </source>
</evidence>
<dbReference type="PANTHER" id="PTHR23084:SF263">
    <property type="entry name" value="MORN REPEAT-CONTAINING PROTEIN 1"/>
    <property type="match status" value="1"/>
</dbReference>
<dbReference type="EMBL" id="OVEO01000011">
    <property type="protein sequence ID" value="SPQ99075.1"/>
    <property type="molecule type" value="Genomic_DNA"/>
</dbReference>
<keyword evidence="4" id="KW-0496">Mitochondrion</keyword>
<dbReference type="Proteomes" id="UP000290189">
    <property type="component" value="Unassembled WGS sequence"/>
</dbReference>
<evidence type="ECO:0000256" key="2">
    <source>
        <dbReference type="SAM" id="MobiDB-lite"/>
    </source>
</evidence>
<name>A0A0G4IXQ3_PLABS</name>
<evidence type="ECO:0000313" key="5">
    <source>
        <dbReference type="Proteomes" id="UP000039324"/>
    </source>
</evidence>
<keyword evidence="1" id="KW-0677">Repeat</keyword>
<proteinExistence type="predicted"/>
<dbReference type="SMART" id="SM00698">
    <property type="entry name" value="MORN"/>
    <property type="match status" value="3"/>
</dbReference>
<dbReference type="PANTHER" id="PTHR23084">
    <property type="entry name" value="PHOSPHATIDYLINOSITOL-4-PHOSPHATE 5-KINASE RELATED"/>
    <property type="match status" value="1"/>
</dbReference>
<evidence type="ECO:0000313" key="3">
    <source>
        <dbReference type="EMBL" id="CEP00037.1"/>
    </source>
</evidence>
<reference evidence="4 6" key="2">
    <citation type="submission" date="2018-03" db="EMBL/GenBank/DDBJ databases">
        <authorList>
            <person name="Fogelqvist J."/>
        </authorList>
    </citation>
    <scope>NUCLEOTIDE SEQUENCE [LARGE SCALE GENOMIC DNA]</scope>
</reference>
<dbReference type="Gene3D" id="2.20.110.10">
    <property type="entry name" value="Histone H3 K4-specific methyltransferase SET7/9 N-terminal domain"/>
    <property type="match status" value="2"/>
</dbReference>
<feature type="region of interest" description="Disordered" evidence="2">
    <location>
        <begin position="240"/>
        <end position="266"/>
    </location>
</feature>
<dbReference type="InterPro" id="IPR003409">
    <property type="entry name" value="MORN"/>
</dbReference>
<dbReference type="STRING" id="37360.A0A0G4IXQ3"/>
<feature type="region of interest" description="Disordered" evidence="2">
    <location>
        <begin position="14"/>
        <end position="34"/>
    </location>
</feature>
<accession>A0A0G4IXQ3</accession>
<reference evidence="3 5" key="1">
    <citation type="submission" date="2015-02" db="EMBL/GenBank/DDBJ databases">
        <authorList>
            <person name="Chooi Y.-H."/>
        </authorList>
    </citation>
    <scope>NUCLEOTIDE SEQUENCE [LARGE SCALE GENOMIC DNA]</scope>
    <source>
        <strain evidence="3">E3</strain>
    </source>
</reference>
<dbReference type="EMBL" id="CDSF01000096">
    <property type="protein sequence ID" value="CEP00037.1"/>
    <property type="molecule type" value="Genomic_DNA"/>
</dbReference>
<dbReference type="Proteomes" id="UP000039324">
    <property type="component" value="Unassembled WGS sequence"/>
</dbReference>
<geneLocation type="mitochondrion" evidence="4"/>
<organism evidence="3 5">
    <name type="scientific">Plasmodiophora brassicae</name>
    <name type="common">Clubroot disease agent</name>
    <dbReference type="NCBI Taxonomy" id="37360"/>
    <lineage>
        <taxon>Eukaryota</taxon>
        <taxon>Sar</taxon>
        <taxon>Rhizaria</taxon>
        <taxon>Endomyxa</taxon>
        <taxon>Phytomyxea</taxon>
        <taxon>Plasmodiophorida</taxon>
        <taxon>Plasmodiophoridae</taxon>
        <taxon>Plasmodiophora</taxon>
    </lineage>
</organism>
<protein>
    <recommendedName>
        <fullName evidence="7">MORN repeat-containing protein</fullName>
    </recommendedName>
</protein>
<dbReference type="OMA" id="RAKANHW"/>
<dbReference type="SUPFAM" id="SSF82185">
    <property type="entry name" value="Histone H3 K4-specific methyltransferase SET7/9 N-terminal domain"/>
    <property type="match status" value="2"/>
</dbReference>
<evidence type="ECO:0008006" key="7">
    <source>
        <dbReference type="Google" id="ProtNLM"/>
    </source>
</evidence>
<sequence>MLAGLAVAIVGAAGQPPGASRESSSPDEAAPPERGLPAVVIDKQQWHRAKANHWVHKTDGSTYTGDAIQNPNGDGVVPHGHGRHVVADEAAYTGQWYQGLPHGEGHASSVDGLMSYQGTFKHGQWAGFGVAIETADGGRRYEGHRVSGARHGHGTWTDTDGQVLEGQWRQGFFEGRGRVVLADGRTLDGQFRQWDPVSNSVCGFFRGQIVDAMGQDIARLKRWVSKRDVLGALPVLVKRERTADDGGGGQSEGDQQPKLVKTEPRL</sequence>
<dbReference type="AlphaFoldDB" id="A0A0G4IXQ3"/>
<dbReference type="OrthoDB" id="294378at2759"/>
<keyword evidence="5" id="KW-1185">Reference proteome</keyword>